<dbReference type="NCBIfam" id="TIGR03506">
    <property type="entry name" value="FlgEFG_subfam"/>
    <property type="match status" value="1"/>
</dbReference>
<comment type="caution">
    <text evidence="10">The sequence shown here is derived from an EMBL/GenBank/DDBJ whole genome shotgun (WGS) entry which is preliminary data.</text>
</comment>
<dbReference type="Pfam" id="PF22692">
    <property type="entry name" value="LlgE_F_G_D1"/>
    <property type="match status" value="1"/>
</dbReference>
<dbReference type="InterPro" id="IPR037925">
    <property type="entry name" value="FlgE/F/G-like"/>
</dbReference>
<dbReference type="InterPro" id="IPR001444">
    <property type="entry name" value="Flag_bb_rod_N"/>
</dbReference>
<keyword evidence="3 6" id="KW-0975">Bacterial flagellum</keyword>
<proteinExistence type="inferred from homology"/>
<dbReference type="InterPro" id="IPR053967">
    <property type="entry name" value="LlgE_F_G-like_D1"/>
</dbReference>
<dbReference type="Pfam" id="PF06429">
    <property type="entry name" value="Flg_bbr_C"/>
    <property type="match status" value="1"/>
</dbReference>
<keyword evidence="11" id="KW-1185">Reference proteome</keyword>
<dbReference type="EMBL" id="MSDQ01000024">
    <property type="protein sequence ID" value="OLO11308.1"/>
    <property type="molecule type" value="Genomic_DNA"/>
</dbReference>
<feature type="domain" description="Flagellar hook protein FlgE/F/G-like D1" evidence="9">
    <location>
        <begin position="83"/>
        <end position="147"/>
    </location>
</feature>
<comment type="subcellular location">
    <subcellularLocation>
        <location evidence="1 6">Bacterial flagellum basal body</location>
    </subcellularLocation>
</comment>
<evidence type="ECO:0000313" key="10">
    <source>
        <dbReference type="EMBL" id="OLO11308.1"/>
    </source>
</evidence>
<dbReference type="InterPro" id="IPR010930">
    <property type="entry name" value="Flg_bb/hook_C_dom"/>
</dbReference>
<dbReference type="RefSeq" id="WP_075369204.1">
    <property type="nucleotide sequence ID" value="NZ_MSDQ01000024.1"/>
</dbReference>
<evidence type="ECO:0000256" key="4">
    <source>
        <dbReference type="ARBA" id="ARBA00038560"/>
    </source>
</evidence>
<feature type="domain" description="Flagellar basal-body/hook protein C-terminal" evidence="8">
    <location>
        <begin position="204"/>
        <end position="249"/>
    </location>
</feature>
<keyword evidence="10" id="KW-0969">Cilium</keyword>
<dbReference type="SUPFAM" id="SSF117143">
    <property type="entry name" value="Flagellar hook protein flgE"/>
    <property type="match status" value="1"/>
</dbReference>
<keyword evidence="10" id="KW-0966">Cell projection</keyword>
<comment type="similarity">
    <text evidence="2 6">Belongs to the flagella basal body rod proteins family.</text>
</comment>
<comment type="subunit">
    <text evidence="4 6">The basal body constitutes a major portion of the flagellar organelle and consists of five rings (E,L,P,S, and M) mounted on a central rod. The rod consists of about 26 subunits of FlgG in the distal portion, and FlgB, FlgC and FlgF are thought to build up the proximal portion of the rod with about 6 subunits each.</text>
</comment>
<evidence type="ECO:0000256" key="1">
    <source>
        <dbReference type="ARBA" id="ARBA00004117"/>
    </source>
</evidence>
<dbReference type="GO" id="GO:0030694">
    <property type="term" value="C:bacterial-type flagellum basal body, rod"/>
    <property type="evidence" value="ECO:0007669"/>
    <property type="project" value="UniProtKB-UniRule"/>
</dbReference>
<dbReference type="Pfam" id="PF00460">
    <property type="entry name" value="Flg_bb_rod"/>
    <property type="match status" value="1"/>
</dbReference>
<dbReference type="PANTHER" id="PTHR30435:SF18">
    <property type="entry name" value="FLAGELLAR BASAL-BODY ROD PROTEIN FLGF"/>
    <property type="match status" value="1"/>
</dbReference>
<dbReference type="STRING" id="223900.GCA_000821045_01116"/>
<evidence type="ECO:0000256" key="6">
    <source>
        <dbReference type="RuleBase" id="RU362116"/>
    </source>
</evidence>
<keyword evidence="10" id="KW-0282">Flagellum</keyword>
<evidence type="ECO:0000313" key="11">
    <source>
        <dbReference type="Proteomes" id="UP000186806"/>
    </source>
</evidence>
<evidence type="ECO:0000256" key="5">
    <source>
        <dbReference type="ARBA" id="ARBA00040228"/>
    </source>
</evidence>
<dbReference type="Proteomes" id="UP000186806">
    <property type="component" value="Unassembled WGS sequence"/>
</dbReference>
<dbReference type="NCBIfam" id="NF009280">
    <property type="entry name" value="PRK12640.1"/>
    <property type="match status" value="1"/>
</dbReference>
<dbReference type="PANTHER" id="PTHR30435">
    <property type="entry name" value="FLAGELLAR PROTEIN"/>
    <property type="match status" value="1"/>
</dbReference>
<evidence type="ECO:0000259" key="8">
    <source>
        <dbReference type="Pfam" id="PF06429"/>
    </source>
</evidence>
<feature type="domain" description="Flagellar basal body rod protein N-terminal" evidence="7">
    <location>
        <begin position="5"/>
        <end position="35"/>
    </location>
</feature>
<evidence type="ECO:0000256" key="2">
    <source>
        <dbReference type="ARBA" id="ARBA00009677"/>
    </source>
</evidence>
<accession>A0A1Q8TCF1</accession>
<dbReference type="AlphaFoldDB" id="A0A1Q8TCF1"/>
<organism evidence="10 11">
    <name type="scientific">Chromohalobacter japonicus</name>
    <dbReference type="NCBI Taxonomy" id="223900"/>
    <lineage>
        <taxon>Bacteria</taxon>
        <taxon>Pseudomonadati</taxon>
        <taxon>Pseudomonadota</taxon>
        <taxon>Gammaproteobacteria</taxon>
        <taxon>Oceanospirillales</taxon>
        <taxon>Halomonadaceae</taxon>
        <taxon>Chromohalobacter</taxon>
    </lineage>
</organism>
<protein>
    <recommendedName>
        <fullName evidence="5 6">Flagellar basal-body rod protein FlgF</fullName>
    </recommendedName>
</protein>
<dbReference type="GO" id="GO:0071978">
    <property type="term" value="P:bacterial-type flagellum-dependent swarming motility"/>
    <property type="evidence" value="ECO:0007669"/>
    <property type="project" value="TreeGrafter"/>
</dbReference>
<gene>
    <name evidence="10" type="primary">flgF</name>
    <name evidence="10" type="ORF">BTW10_09430</name>
</gene>
<evidence type="ECO:0000256" key="3">
    <source>
        <dbReference type="ARBA" id="ARBA00023143"/>
    </source>
</evidence>
<evidence type="ECO:0000259" key="7">
    <source>
        <dbReference type="Pfam" id="PF00460"/>
    </source>
</evidence>
<evidence type="ECO:0000259" key="9">
    <source>
        <dbReference type="Pfam" id="PF22692"/>
    </source>
</evidence>
<sequence>MDRIIYTAGSGASQSMNQQAVVSHNLSNVSTPGFRAELDAMRAVPVEGDGRLATRSTVAATTPGTDFSPGNMNATGRRLDVAMQDDAFLAIQDPQGGEAYTKRGDLQVNADGMLTVKGEPVMGDNNAPVMVPPDADFSIGSDGSISVIEAGASPDEIAQVGRLKLVTPDQQALTRGDDGWFRLPPGEGAEIAAPQPQNEDARLQSGVLEGSNVSATDAMVAMIDGARRYDMQMKVIESADQNAQRANSLLSIQA</sequence>
<reference evidence="10 11" key="1">
    <citation type="submission" date="2016-12" db="EMBL/GenBank/DDBJ databases">
        <title>Draft genome sequences of strains Salinicola socius SMB35, Salinicola sp. MH3R3-1 and Chromohalobacter sp. SMB17 from the Verkhnekamsk potash mining region of Russia.</title>
        <authorList>
            <person name="Mavrodi D.V."/>
            <person name="Olsson B.E."/>
            <person name="Korsakova E.S."/>
            <person name="Pyankova A."/>
            <person name="Mavrodi O.V."/>
            <person name="Plotnikova E.G."/>
        </authorList>
    </citation>
    <scope>NUCLEOTIDE SEQUENCE [LARGE SCALE GENOMIC DNA]</scope>
    <source>
        <strain evidence="10 11">SMB17</strain>
    </source>
</reference>
<name>A0A1Q8TCF1_9GAMM</name>
<dbReference type="InterPro" id="IPR020013">
    <property type="entry name" value="Flagellar_FlgE/F/G"/>
</dbReference>